<proteinExistence type="predicted"/>
<dbReference type="PROSITE" id="PS50991">
    <property type="entry name" value="PYR_CT"/>
    <property type="match status" value="1"/>
</dbReference>
<accession>A0A450T1Y2</accession>
<feature type="domain" description="Pyruvate carboxyltransferase" evidence="2">
    <location>
        <begin position="5"/>
        <end position="261"/>
    </location>
</feature>
<dbReference type="GO" id="GO:0009098">
    <property type="term" value="P:L-leucine biosynthetic process"/>
    <property type="evidence" value="ECO:0007669"/>
    <property type="project" value="TreeGrafter"/>
</dbReference>
<dbReference type="AlphaFoldDB" id="A0A450T1Y2"/>
<dbReference type="CDD" id="cd07944">
    <property type="entry name" value="DRE_TIM_HOA_like"/>
    <property type="match status" value="1"/>
</dbReference>
<dbReference type="PANTHER" id="PTHR10277:SF9">
    <property type="entry name" value="2-ISOPROPYLMALATE SYNTHASE 1, CHLOROPLASTIC-RELATED"/>
    <property type="match status" value="1"/>
</dbReference>
<reference evidence="3" key="1">
    <citation type="submission" date="2019-02" db="EMBL/GenBank/DDBJ databases">
        <authorList>
            <person name="Gruber-Vodicka R. H."/>
            <person name="Seah K. B. B."/>
        </authorList>
    </citation>
    <scope>NUCLEOTIDE SEQUENCE</scope>
    <source>
        <strain evidence="3">BECK_DK47</strain>
    </source>
</reference>
<keyword evidence="1" id="KW-0464">Manganese</keyword>
<evidence type="ECO:0000259" key="2">
    <source>
        <dbReference type="PROSITE" id="PS50991"/>
    </source>
</evidence>
<dbReference type="InterPro" id="IPR013785">
    <property type="entry name" value="Aldolase_TIM"/>
</dbReference>
<evidence type="ECO:0000256" key="1">
    <source>
        <dbReference type="ARBA" id="ARBA00023211"/>
    </source>
</evidence>
<dbReference type="InterPro" id="IPR050073">
    <property type="entry name" value="2-IPM_HCS-like"/>
</dbReference>
<evidence type="ECO:0000313" key="3">
    <source>
        <dbReference type="EMBL" id="VFJ60522.1"/>
    </source>
</evidence>
<dbReference type="GO" id="GO:0003852">
    <property type="term" value="F:2-isopropylmalate synthase activity"/>
    <property type="evidence" value="ECO:0007669"/>
    <property type="project" value="TreeGrafter"/>
</dbReference>
<dbReference type="Pfam" id="PF00682">
    <property type="entry name" value="HMGL-like"/>
    <property type="match status" value="1"/>
</dbReference>
<organism evidence="3">
    <name type="scientific">Candidatus Kentrum sp. DK</name>
    <dbReference type="NCBI Taxonomy" id="2126562"/>
    <lineage>
        <taxon>Bacteria</taxon>
        <taxon>Pseudomonadati</taxon>
        <taxon>Pseudomonadota</taxon>
        <taxon>Gammaproteobacteria</taxon>
        <taxon>Candidatus Kentrum</taxon>
    </lineage>
</organism>
<dbReference type="InterPro" id="IPR000891">
    <property type="entry name" value="PYR_CT"/>
</dbReference>
<dbReference type="EMBL" id="CAADEX010000093">
    <property type="protein sequence ID" value="VFJ60522.1"/>
    <property type="molecule type" value="Genomic_DNA"/>
</dbReference>
<name>A0A450T1Y2_9GAMM</name>
<sequence length="535" mass="59158">MNTHHFLLDCTLRDGGYYNNWDFEHGLVCDYLGAMKSTCIDFVEIGFRSLQNNSFKGAYAYTTDEFVSSLPIPEGLRLGVMVNAAEVLCHPKGVAYSLGRLFHPVDKSPITFVRVATHFGDLDGAMRMVTVLKDMGYMVGINLMQISECSKEDLYRSAKLAEYYQPDVFYFADSLGHLLPHQIDSIVDSLRDIYSGAIGIHAHDNMGNALSNTLHAYEIGVGWLDGTVTGMGRGPGNAMTEYLAIELDKRQESQCNITALLSLIETHFTPMKARYGWGTNPYYYFAGKFSIHPTYIQEMLGDNRYSNEDILAVLEQLKAHNAAKYDAATLKAGRHFYGNGVMGCWKPKTLFKDREVLIVGAGSSVSAHATAIQSYIHRHKPFVIALNTEARLDVDLIDVRAACHPVRLLADCTYYKGLSQPLATPTALLSDSVRQSLKGVKLLDYGLQIKDSTFECADDYCIIPTPLVAVYALAIATSGGASRILLAGFDGYSADDPRRTELDTMFSQYSASYRIPYASITPTKLQIPGLSVYAL</sequence>
<protein>
    <submittedName>
        <fullName evidence="3">4-hydroxy 2-oxovalerate aldolase</fullName>
    </submittedName>
</protein>
<dbReference type="PANTHER" id="PTHR10277">
    <property type="entry name" value="HOMOCITRATE SYNTHASE-RELATED"/>
    <property type="match status" value="1"/>
</dbReference>
<gene>
    <name evidence="3" type="ORF">BECKDK2373B_GA0170837_10936</name>
</gene>
<dbReference type="SUPFAM" id="SSF51569">
    <property type="entry name" value="Aldolase"/>
    <property type="match status" value="1"/>
</dbReference>
<dbReference type="Gene3D" id="3.20.20.70">
    <property type="entry name" value="Aldolase class I"/>
    <property type="match status" value="1"/>
</dbReference>